<reference evidence="1" key="1">
    <citation type="submission" date="2022-11" db="EMBL/GenBank/DDBJ databases">
        <authorList>
            <person name="Hyden B.L."/>
            <person name="Feng K."/>
            <person name="Yates T."/>
            <person name="Jawdy S."/>
            <person name="Smart L.B."/>
            <person name="Muchero W."/>
        </authorList>
    </citation>
    <scope>NUCLEOTIDE SEQUENCE</scope>
    <source>
        <tissue evidence="1">Shoot tip</tissue>
    </source>
</reference>
<evidence type="ECO:0000313" key="1">
    <source>
        <dbReference type="EMBL" id="KAJ6740317.1"/>
    </source>
</evidence>
<dbReference type="AlphaFoldDB" id="A0A9Q0V232"/>
<organism evidence="1 2">
    <name type="scientific">Salix purpurea</name>
    <name type="common">Purple osier willow</name>
    <dbReference type="NCBI Taxonomy" id="77065"/>
    <lineage>
        <taxon>Eukaryota</taxon>
        <taxon>Viridiplantae</taxon>
        <taxon>Streptophyta</taxon>
        <taxon>Embryophyta</taxon>
        <taxon>Tracheophyta</taxon>
        <taxon>Spermatophyta</taxon>
        <taxon>Magnoliopsida</taxon>
        <taxon>eudicotyledons</taxon>
        <taxon>Gunneridae</taxon>
        <taxon>Pentapetalae</taxon>
        <taxon>rosids</taxon>
        <taxon>fabids</taxon>
        <taxon>Malpighiales</taxon>
        <taxon>Salicaceae</taxon>
        <taxon>Saliceae</taxon>
        <taxon>Salix</taxon>
    </lineage>
</organism>
<name>A0A9Q0V232_SALPP</name>
<accession>A0A9Q0V232</accession>
<keyword evidence="2" id="KW-1185">Reference proteome</keyword>
<comment type="caution">
    <text evidence="1">The sequence shown here is derived from an EMBL/GenBank/DDBJ whole genome shotgun (WGS) entry which is preliminary data.</text>
</comment>
<dbReference type="Proteomes" id="UP001151532">
    <property type="component" value="Chromosome 7"/>
</dbReference>
<sequence length="55" mass="5994">MLVMFIAPPVGKDRCSQLANMKSIWRGIDSAVDAERTLRSTTLVLIVFSIGRDGG</sequence>
<evidence type="ECO:0000313" key="2">
    <source>
        <dbReference type="Proteomes" id="UP001151532"/>
    </source>
</evidence>
<dbReference type="EMBL" id="JAPFFK010000010">
    <property type="protein sequence ID" value="KAJ6740317.1"/>
    <property type="molecule type" value="Genomic_DNA"/>
</dbReference>
<proteinExistence type="predicted"/>
<gene>
    <name evidence="1" type="ORF">OIU79_000447</name>
</gene>
<reference evidence="1" key="2">
    <citation type="journal article" date="2023" name="Int. J. Mol. Sci.">
        <title>De Novo Assembly and Annotation of 11 Diverse Shrub Willow (Salix) Genomes Reveals Novel Gene Organization in Sex-Linked Regions.</title>
        <authorList>
            <person name="Hyden B."/>
            <person name="Feng K."/>
            <person name="Yates T.B."/>
            <person name="Jawdy S."/>
            <person name="Cereghino C."/>
            <person name="Smart L.B."/>
            <person name="Muchero W."/>
        </authorList>
    </citation>
    <scope>NUCLEOTIDE SEQUENCE</scope>
    <source>
        <tissue evidence="1">Shoot tip</tissue>
    </source>
</reference>
<protein>
    <submittedName>
        <fullName evidence="1">Uncharacterized protein</fullName>
    </submittedName>
</protein>